<evidence type="ECO:0000313" key="2">
    <source>
        <dbReference type="Proteomes" id="UP000183410"/>
    </source>
</evidence>
<reference evidence="2" key="1">
    <citation type="submission" date="2016-10" db="EMBL/GenBank/DDBJ databases">
        <authorList>
            <person name="Varghese N."/>
            <person name="Submissions S."/>
        </authorList>
    </citation>
    <scope>NUCLEOTIDE SEQUENCE [LARGE SCALE GENOMIC DNA]</scope>
    <source>
        <strain evidence="2">CGMCC 1.10223</strain>
    </source>
</reference>
<dbReference type="Proteomes" id="UP000183410">
    <property type="component" value="Unassembled WGS sequence"/>
</dbReference>
<accession>A0A1I2J3X2</accession>
<sequence length="105" mass="11990">MKARVLILGASRYKFPQEGTGEIIEGCKVHFVEEDGGEEENNIGRIPQTTIMDYEFYEYVKKQPLPSIFEADMIVSMRGKKPTLKIADFIFVEPINFAKSKNQQA</sequence>
<dbReference type="OrthoDB" id="8813390at2"/>
<dbReference type="AlphaFoldDB" id="A0A1I2J3X2"/>
<gene>
    <name evidence="1" type="ORF">SAMN04487969_15518</name>
</gene>
<dbReference type="EMBL" id="FONN01000055">
    <property type="protein sequence ID" value="SFF49442.1"/>
    <property type="molecule type" value="Genomic_DNA"/>
</dbReference>
<evidence type="ECO:0000313" key="1">
    <source>
        <dbReference type="EMBL" id="SFF49442.1"/>
    </source>
</evidence>
<protein>
    <submittedName>
        <fullName evidence="1">Uncharacterized protein</fullName>
    </submittedName>
</protein>
<name>A0A1I2J3X2_9BACL</name>
<dbReference type="RefSeq" id="WP_046229726.1">
    <property type="nucleotide sequence ID" value="NZ_FONN01000055.1"/>
</dbReference>
<organism evidence="1 2">
    <name type="scientific">Paenibacillus algorifonticola</name>
    <dbReference type="NCBI Taxonomy" id="684063"/>
    <lineage>
        <taxon>Bacteria</taxon>
        <taxon>Bacillati</taxon>
        <taxon>Bacillota</taxon>
        <taxon>Bacilli</taxon>
        <taxon>Bacillales</taxon>
        <taxon>Paenibacillaceae</taxon>
        <taxon>Paenibacillus</taxon>
    </lineage>
</organism>
<keyword evidence="2" id="KW-1185">Reference proteome</keyword>
<proteinExistence type="predicted"/>